<comment type="caution">
    <text evidence="2">The sequence shown here is derived from an EMBL/GenBank/DDBJ whole genome shotgun (WGS) entry which is preliminary data.</text>
</comment>
<keyword evidence="3" id="KW-1185">Reference proteome</keyword>
<name>A0A1S1QB52_9ACTN</name>
<feature type="region of interest" description="Disordered" evidence="1">
    <location>
        <begin position="102"/>
        <end position="162"/>
    </location>
</feature>
<accession>A0A1S1QB52</accession>
<dbReference type="EMBL" id="MBLM01000162">
    <property type="protein sequence ID" value="OHV29464.1"/>
    <property type="molecule type" value="Genomic_DNA"/>
</dbReference>
<reference evidence="3" key="1">
    <citation type="submission" date="2016-07" db="EMBL/GenBank/DDBJ databases">
        <title>Sequence Frankia sp. strain CcI1.17.</title>
        <authorList>
            <person name="Ghodhbane-Gtari F."/>
            <person name="Swanson E."/>
            <person name="Gueddou A."/>
            <person name="Morris K."/>
            <person name="Hezbri K."/>
            <person name="Ktari A."/>
            <person name="Nouioui I."/>
            <person name="Abebe-Akele F."/>
            <person name="Simpson S."/>
            <person name="Thomas K."/>
            <person name="Gtari M."/>
            <person name="Tisa L.S."/>
            <person name="Hurst S."/>
        </authorList>
    </citation>
    <scope>NUCLEOTIDE SEQUENCE [LARGE SCALE GENOMIC DNA]</scope>
    <source>
        <strain evidence="3">Cc1.17</strain>
    </source>
</reference>
<sequence>MFTQVLGVCAKAGLGRLGTIAVDGTKIAANASKKATCRRQWLQRQVGEIIALASAEDAAEDYATASGGAADESSQRSWGRRDRAERLKRALAELVAEKTSVDWTPIPRPRNTACSSTPPGLGATTWGPTRPAQIRWRSPRLGCRPPSMWEPGVRSPRLPDRS</sequence>
<dbReference type="Proteomes" id="UP000179627">
    <property type="component" value="Unassembled WGS sequence"/>
</dbReference>
<evidence type="ECO:0008006" key="4">
    <source>
        <dbReference type="Google" id="ProtNLM"/>
    </source>
</evidence>
<evidence type="ECO:0000313" key="3">
    <source>
        <dbReference type="Proteomes" id="UP000179627"/>
    </source>
</evidence>
<evidence type="ECO:0000256" key="1">
    <source>
        <dbReference type="SAM" id="MobiDB-lite"/>
    </source>
</evidence>
<evidence type="ECO:0000313" key="2">
    <source>
        <dbReference type="EMBL" id="OHV29464.1"/>
    </source>
</evidence>
<protein>
    <recommendedName>
        <fullName evidence="4">Transposase</fullName>
    </recommendedName>
</protein>
<proteinExistence type="predicted"/>
<dbReference type="AlphaFoldDB" id="A0A1S1QB52"/>
<feature type="region of interest" description="Disordered" evidence="1">
    <location>
        <begin position="61"/>
        <end position="82"/>
    </location>
</feature>
<gene>
    <name evidence="2" type="ORF">CC117_29160</name>
</gene>
<organism evidence="2 3">
    <name type="scientific">Parafrankia colletiae</name>
    <dbReference type="NCBI Taxonomy" id="573497"/>
    <lineage>
        <taxon>Bacteria</taxon>
        <taxon>Bacillati</taxon>
        <taxon>Actinomycetota</taxon>
        <taxon>Actinomycetes</taxon>
        <taxon>Frankiales</taxon>
        <taxon>Frankiaceae</taxon>
        <taxon>Parafrankia</taxon>
    </lineage>
</organism>